<evidence type="ECO:0000256" key="1">
    <source>
        <dbReference type="ARBA" id="ARBA00001961"/>
    </source>
</evidence>
<dbReference type="InterPro" id="IPR005123">
    <property type="entry name" value="Oxoglu/Fe-dep_dioxygenase_dom"/>
</dbReference>
<dbReference type="InterPro" id="IPR044862">
    <property type="entry name" value="Pro_4_hyd_alph_FE2OG_OXY"/>
</dbReference>
<dbReference type="SUPFAM" id="SSF48452">
    <property type="entry name" value="TPR-like"/>
    <property type="match status" value="1"/>
</dbReference>
<evidence type="ECO:0000256" key="9">
    <source>
        <dbReference type="ARBA" id="ARBA00022896"/>
    </source>
</evidence>
<comment type="similarity">
    <text evidence="4">Belongs to the P4HA family.</text>
</comment>
<dbReference type="FunFam" id="2.60.120.620:FF:000001">
    <property type="entry name" value="Prolyl 4-hydroxylase subunit alpha 2"/>
    <property type="match status" value="1"/>
</dbReference>
<dbReference type="InterPro" id="IPR059068">
    <property type="entry name" value="TPR_P4H"/>
</dbReference>
<sequence length="539" mass="61884">MRKFLSFVLWALLCCCWTTQAEIFTSISQMTDLIYTEKELVQSLSEYIKAEESKLSAIKSWANKLEALTRLSTSDPEGYLAHPVNAYKLMKRLNTEWSELETLVLQNPSEGFISNMSIHRQFFPDEEDEKGAAKALMRLQDTYQLDSEAFSKGKLPGIHSNVMLTVEDCFDMGKTAYNDADYYHSVLWMQQSLKQLDAAEETEVAKGDILDYLSYSVYQMGDLPRAIELTRRLVAIDPSHQRAGGNLRYFEGLFTKQLSELNQEDYPPPSEEPIQLGTYTRPKDHLPERDVYEALCRGEGLGMNDVRRSRLYCRYQDRNRNPRLLLKPMKEEDEWDSPRIVRYLEVLSHEETERIKQLAKPRLARATVRDPKTGVLTTANYRVSKSAWLEEEDDPVIARVNQRIEDITGLEVDTAELLQVANYGVGGQYEPHYDFSRKDEPDAFKRLGTGNRVATFLNYMSDVEAGGATVFPDFGAAIWPRKGTAVFWYNLFKSGEGDYRTRHAACPVLVGSKWVSNKWIHERGQEFRRPCGLTEVDQS</sequence>
<dbReference type="EC" id="1.14.11.2" evidence="5"/>
<comment type="function">
    <text evidence="2">Catalyzes the post-translational formation of 4-hydroxyproline in -Xaa-Pro-Gly- sequences in collagens and other proteins.</text>
</comment>
<dbReference type="InterPro" id="IPR013547">
    <property type="entry name" value="P4H_N"/>
</dbReference>
<comment type="caution">
    <text evidence="17">The sequence shown here is derived from an EMBL/GenBank/DDBJ whole genome shotgun (WGS) entry which is preliminary data.</text>
</comment>
<evidence type="ECO:0000256" key="11">
    <source>
        <dbReference type="ARBA" id="ARBA00023002"/>
    </source>
</evidence>
<dbReference type="Gene3D" id="2.60.120.620">
    <property type="entry name" value="q2cbj1_9rhob like domain"/>
    <property type="match status" value="1"/>
</dbReference>
<dbReference type="Gene3D" id="6.10.140.1460">
    <property type="match status" value="1"/>
</dbReference>
<dbReference type="FunFam" id="1.25.40.10:FF:000006">
    <property type="entry name" value="Prolyl 4-hydroxylase subunit alpha 2"/>
    <property type="match status" value="1"/>
</dbReference>
<dbReference type="InterPro" id="IPR011990">
    <property type="entry name" value="TPR-like_helical_dom_sf"/>
</dbReference>
<comment type="subcellular location">
    <subcellularLocation>
        <location evidence="3">Endoplasmic reticulum lumen</location>
    </subcellularLocation>
</comment>
<feature type="domain" description="Fe2OG dioxygenase" evidence="16">
    <location>
        <begin position="414"/>
        <end position="522"/>
    </location>
</feature>
<keyword evidence="12" id="KW-0408">Iron</keyword>
<evidence type="ECO:0000256" key="15">
    <source>
        <dbReference type="SAM" id="SignalP"/>
    </source>
</evidence>
<evidence type="ECO:0000256" key="7">
    <source>
        <dbReference type="ARBA" id="ARBA00022803"/>
    </source>
</evidence>
<feature type="signal peptide" evidence="15">
    <location>
        <begin position="1"/>
        <end position="21"/>
    </location>
</feature>
<keyword evidence="18" id="KW-1185">Reference proteome</keyword>
<name>A0ABD2FM07_PAGBO</name>
<keyword evidence="6" id="KW-0479">Metal-binding</keyword>
<dbReference type="PROSITE" id="PS51471">
    <property type="entry name" value="FE2OG_OXY"/>
    <property type="match status" value="1"/>
</dbReference>
<dbReference type="GO" id="GO:0031418">
    <property type="term" value="F:L-ascorbic acid binding"/>
    <property type="evidence" value="ECO:0007669"/>
    <property type="project" value="UniProtKB-KW"/>
</dbReference>
<comment type="cofactor">
    <cofactor evidence="1">
        <name>L-ascorbate</name>
        <dbReference type="ChEBI" id="CHEBI:38290"/>
    </cofactor>
</comment>
<keyword evidence="7" id="KW-0802">TPR repeat</keyword>
<evidence type="ECO:0000256" key="12">
    <source>
        <dbReference type="ARBA" id="ARBA00023004"/>
    </source>
</evidence>
<keyword evidence="9" id="KW-0847">Vitamin C</keyword>
<feature type="region of interest" description="Disordered" evidence="14">
    <location>
        <begin position="263"/>
        <end position="283"/>
    </location>
</feature>
<dbReference type="InterPro" id="IPR045054">
    <property type="entry name" value="P4HA-like"/>
</dbReference>
<dbReference type="SMART" id="SM00702">
    <property type="entry name" value="P4Hc"/>
    <property type="match status" value="1"/>
</dbReference>
<dbReference type="GO" id="GO:0005788">
    <property type="term" value="C:endoplasmic reticulum lumen"/>
    <property type="evidence" value="ECO:0007669"/>
    <property type="project" value="UniProtKB-SubCell"/>
</dbReference>
<evidence type="ECO:0000256" key="13">
    <source>
        <dbReference type="ARBA" id="ARBA00023180"/>
    </source>
</evidence>
<evidence type="ECO:0000256" key="10">
    <source>
        <dbReference type="ARBA" id="ARBA00022964"/>
    </source>
</evidence>
<dbReference type="InterPro" id="IPR006620">
    <property type="entry name" value="Pro_4_hyd_alph"/>
</dbReference>
<keyword evidence="13" id="KW-0325">Glycoprotein</keyword>
<proteinExistence type="inferred from homology"/>
<evidence type="ECO:0000313" key="17">
    <source>
        <dbReference type="EMBL" id="KAL3042585.1"/>
    </source>
</evidence>
<dbReference type="EMBL" id="JBIYXZ010002089">
    <property type="protein sequence ID" value="KAL3042585.1"/>
    <property type="molecule type" value="Genomic_DNA"/>
</dbReference>
<dbReference type="GO" id="GO:0046872">
    <property type="term" value="F:metal ion binding"/>
    <property type="evidence" value="ECO:0007669"/>
    <property type="project" value="UniProtKB-KW"/>
</dbReference>
<dbReference type="AlphaFoldDB" id="A0ABD2FM07"/>
<evidence type="ECO:0000313" key="18">
    <source>
        <dbReference type="Proteomes" id="UP001619887"/>
    </source>
</evidence>
<feature type="chain" id="PRO_5044848591" description="procollagen-proline 4-dioxygenase" evidence="15">
    <location>
        <begin position="22"/>
        <end position="539"/>
    </location>
</feature>
<evidence type="ECO:0000256" key="14">
    <source>
        <dbReference type="SAM" id="MobiDB-lite"/>
    </source>
</evidence>
<evidence type="ECO:0000256" key="4">
    <source>
        <dbReference type="ARBA" id="ARBA00006511"/>
    </source>
</evidence>
<dbReference type="Gene3D" id="1.25.40.10">
    <property type="entry name" value="Tetratricopeptide repeat domain"/>
    <property type="match status" value="1"/>
</dbReference>
<dbReference type="Pfam" id="PF08336">
    <property type="entry name" value="P4Ha_N"/>
    <property type="match status" value="1"/>
</dbReference>
<keyword evidence="10" id="KW-0223">Dioxygenase</keyword>
<evidence type="ECO:0000256" key="2">
    <source>
        <dbReference type="ARBA" id="ARBA00002035"/>
    </source>
</evidence>
<accession>A0ABD2FM07</accession>
<keyword evidence="15" id="KW-0732">Signal</keyword>
<gene>
    <name evidence="17" type="ORF">OYC64_020503</name>
</gene>
<evidence type="ECO:0000256" key="6">
    <source>
        <dbReference type="ARBA" id="ARBA00022723"/>
    </source>
</evidence>
<dbReference type="Pfam" id="PF23558">
    <property type="entry name" value="TPR_P4H"/>
    <property type="match status" value="1"/>
</dbReference>
<protein>
    <recommendedName>
        <fullName evidence="5">procollagen-proline 4-dioxygenase</fullName>
        <ecNumber evidence="5">1.14.11.2</ecNumber>
    </recommendedName>
</protein>
<evidence type="ECO:0000256" key="3">
    <source>
        <dbReference type="ARBA" id="ARBA00004319"/>
    </source>
</evidence>
<keyword evidence="11" id="KW-0560">Oxidoreductase</keyword>
<dbReference type="Proteomes" id="UP001619887">
    <property type="component" value="Unassembled WGS sequence"/>
</dbReference>
<organism evidence="17 18">
    <name type="scientific">Pagothenia borchgrevinki</name>
    <name type="common">Bald rockcod</name>
    <name type="synonym">Trematomus borchgrevinki</name>
    <dbReference type="NCBI Taxonomy" id="8213"/>
    <lineage>
        <taxon>Eukaryota</taxon>
        <taxon>Metazoa</taxon>
        <taxon>Chordata</taxon>
        <taxon>Craniata</taxon>
        <taxon>Vertebrata</taxon>
        <taxon>Euteleostomi</taxon>
        <taxon>Actinopterygii</taxon>
        <taxon>Neopterygii</taxon>
        <taxon>Teleostei</taxon>
        <taxon>Neoteleostei</taxon>
        <taxon>Acanthomorphata</taxon>
        <taxon>Eupercaria</taxon>
        <taxon>Perciformes</taxon>
        <taxon>Notothenioidei</taxon>
        <taxon>Nototheniidae</taxon>
        <taxon>Pagothenia</taxon>
    </lineage>
</organism>
<keyword evidence="8" id="KW-0256">Endoplasmic reticulum</keyword>
<reference evidence="17 18" key="1">
    <citation type="journal article" date="2022" name="G3 (Bethesda)">
        <title>Evaluating Illumina-, Nanopore-, and PacBio-based genome assembly strategies with the bald notothen, Trematomus borchgrevinki.</title>
        <authorList>
            <person name="Rayamajhi N."/>
            <person name="Cheng C.C."/>
            <person name="Catchen J.M."/>
        </authorList>
    </citation>
    <scope>NUCLEOTIDE SEQUENCE [LARGE SCALE GENOMIC DNA]</scope>
    <source>
        <strain evidence="17">AGRC-2024</strain>
    </source>
</reference>
<dbReference type="Pfam" id="PF13640">
    <property type="entry name" value="2OG-FeII_Oxy_3"/>
    <property type="match status" value="1"/>
</dbReference>
<dbReference type="GO" id="GO:0004656">
    <property type="term" value="F:procollagen-proline 4-dioxygenase activity"/>
    <property type="evidence" value="ECO:0007669"/>
    <property type="project" value="UniProtKB-EC"/>
</dbReference>
<reference evidence="17 18" key="2">
    <citation type="journal article" date="2024" name="G3 (Bethesda)">
        <title>The genome of the cryopelagic Antarctic bald notothen, Trematomus borchgrevinki.</title>
        <authorList>
            <person name="Rayamajhi N."/>
            <person name="Rivera-Colon A.G."/>
            <person name="Minhas B.F."/>
            <person name="Cheng C.C."/>
            <person name="Catchen J.M."/>
        </authorList>
    </citation>
    <scope>NUCLEOTIDE SEQUENCE [LARGE SCALE GENOMIC DNA]</scope>
    <source>
        <strain evidence="17">AGRC-2024</strain>
    </source>
</reference>
<evidence type="ECO:0000256" key="5">
    <source>
        <dbReference type="ARBA" id="ARBA00012269"/>
    </source>
</evidence>
<evidence type="ECO:0000259" key="16">
    <source>
        <dbReference type="PROSITE" id="PS51471"/>
    </source>
</evidence>
<dbReference type="PANTHER" id="PTHR10869:SF244">
    <property type="entry name" value="PROLYL 4-HYDROXYLASE SUBUNIT ALPHA-2"/>
    <property type="match status" value="1"/>
</dbReference>
<dbReference type="PANTHER" id="PTHR10869">
    <property type="entry name" value="PROLYL 4-HYDROXYLASE ALPHA SUBUNIT"/>
    <property type="match status" value="1"/>
</dbReference>
<evidence type="ECO:0000256" key="8">
    <source>
        <dbReference type="ARBA" id="ARBA00022824"/>
    </source>
</evidence>